<keyword evidence="3" id="KW-0238">DNA-binding</keyword>
<evidence type="ECO:0000256" key="3">
    <source>
        <dbReference type="ARBA" id="ARBA00023125"/>
    </source>
</evidence>
<accession>A0A9X1I0C2</accession>
<keyword evidence="4" id="KW-0804">Transcription</keyword>
<dbReference type="Gene3D" id="2.130.10.10">
    <property type="entry name" value="YVTN repeat-like/Quinoprotein amine dehydrogenase"/>
    <property type="match status" value="3"/>
</dbReference>
<dbReference type="GO" id="GO:0003700">
    <property type="term" value="F:DNA-binding transcription factor activity"/>
    <property type="evidence" value="ECO:0007669"/>
    <property type="project" value="InterPro"/>
</dbReference>
<dbReference type="InterPro" id="IPR009057">
    <property type="entry name" value="Homeodomain-like_sf"/>
</dbReference>
<dbReference type="AlphaFoldDB" id="A0A9X1I0C2"/>
<sequence>MIRIFLACFFIPAIIYCQQIKFKNFITENGLSNNSVSDIENDTNGGLWIATWDGLNYFDGYTIKTFKHEVGNSKSIPHNYLLRLEKDKNDNIWIFSNNGDVTQYIKNNTFKTYEFDGVVTNMDLSDDKTILVKVNNTYYEFKNNSFCKTKKYPKQNKSYKHFVKTLLDKYPNVSVNDVYNDDFGNVWFATVRNGLFIIPNHTNNVLNTTINQYKHDKYNPYSINSNEVEKIHQDVFGNIWLAQKDGGLSMAYSGSENIATVVPHPIKFPHLPNETLRAITKDNNGVIWLGYYNSGLYYFDLTTQCYQKFKIAEAKVNKDWERIRMLFTASDGSIWVGTYAGLIQIKNNNYKFFKAEDNGLFPNNRNYSVFEDDNNQLWIGCWGGLAKFNLKKNKFEHFNGQELFSKLNIRNVKKIANEIIVGTEQNGIFIYNISTEKIQQITTSNNLLGNSIYCVYKDLTNNYYWVASLGGISVLNENKKVIKNITEENGLPSHMVYSILKNKNHFWVSTTKGIANINKSTYKVTGYNPNEGWQASEFSEGAYYQDKKGLLFFGGVNGLNYFNPNGLKENKISSSVTVLVDGSSTFKSQILKSYNTNSLELDFTIISFLDKSKPHNFYKLDGVNKNWLPITESKKVVYKNLKPGIYTLLLRKENEIEQEFLNLIIKKPFYKTTLFYGFLIGALCLGIVLVITIKNRIAKKTEQKLENQILLRTKVIEKQKQDLQLFNIQLDKKNRQILEQKEKLLNLHTNLKNEDFEVEKFKTFVLSQFQEPIFKIIKKVNKFENNNLLKEEIIKESGKLVELISEWNYLDHIKDIGPVKKTAIILPRLLKHTVAKLNKQAQFQNINLKCNIEVIQSWIFIDVLRFRLLLQYFFTDTVKYIETGSALNINIITEVNNILIILNTNSSVLKANLKNILSYSPYFESVKVLLGNLEGNLENKIEDQTSITMSIPFELVENEPPKLNIVNWKHFEKQNQENKFNQTILIFTEKENNSIANQILENKGFNLIFENSIEDLIVALNQISVDIMVFYQAKFSKELVGFFNALKQNKLIKNVKVPMLYISEDIAYGMQEQITDFGIDVLVQMPASDQLIIKKITALINKKDKVLHASLQKEIFNILTSETKILSPNDKLLKSGLEIIKNELSNPLFNVEMLVYKMGISRVKCYRLFKELLQKSPSDIITSLRLQKAATLLKSKNLNISEISFECGYNDPKYFGRSFKKHFGCSPKEFKAQYC</sequence>
<keyword evidence="6" id="KW-0472">Membrane</keyword>
<gene>
    <name evidence="8" type="ORF">LG649_03770</name>
</gene>
<dbReference type="SUPFAM" id="SSF46689">
    <property type="entry name" value="Homeodomain-like"/>
    <property type="match status" value="1"/>
</dbReference>
<dbReference type="PROSITE" id="PS00041">
    <property type="entry name" value="HTH_ARAC_FAMILY_1"/>
    <property type="match status" value="1"/>
</dbReference>
<comment type="caution">
    <text evidence="8">The sequence shown here is derived from an EMBL/GenBank/DDBJ whole genome shotgun (WGS) entry which is preliminary data.</text>
</comment>
<dbReference type="PANTHER" id="PTHR43547">
    <property type="entry name" value="TWO-COMPONENT HISTIDINE KINASE"/>
    <property type="match status" value="1"/>
</dbReference>
<proteinExistence type="predicted"/>
<dbReference type="RefSeq" id="WP_226541042.1">
    <property type="nucleotide sequence ID" value="NZ_JAJAPW010000001.1"/>
</dbReference>
<protein>
    <submittedName>
        <fullName evidence="8">Helix-turn-helix domain-containing protein</fullName>
    </submittedName>
</protein>
<evidence type="ECO:0000256" key="5">
    <source>
        <dbReference type="SAM" id="Coils"/>
    </source>
</evidence>
<feature type="transmembrane region" description="Helical" evidence="6">
    <location>
        <begin position="674"/>
        <end position="693"/>
    </location>
</feature>
<keyword evidence="2" id="KW-0805">Transcription regulation</keyword>
<dbReference type="Pfam" id="PF12833">
    <property type="entry name" value="HTH_18"/>
    <property type="match status" value="1"/>
</dbReference>
<evidence type="ECO:0000313" key="9">
    <source>
        <dbReference type="Proteomes" id="UP001139199"/>
    </source>
</evidence>
<evidence type="ECO:0000256" key="1">
    <source>
        <dbReference type="ARBA" id="ARBA00022553"/>
    </source>
</evidence>
<dbReference type="InterPro" id="IPR020449">
    <property type="entry name" value="Tscrpt_reg_AraC-type_HTH"/>
</dbReference>
<dbReference type="InterPro" id="IPR015943">
    <property type="entry name" value="WD40/YVTN_repeat-like_dom_sf"/>
</dbReference>
<evidence type="ECO:0000256" key="6">
    <source>
        <dbReference type="SAM" id="Phobius"/>
    </source>
</evidence>
<feature type="coiled-coil region" evidence="5">
    <location>
        <begin position="716"/>
        <end position="754"/>
    </location>
</feature>
<dbReference type="InterPro" id="IPR018060">
    <property type="entry name" value="HTH_AraC"/>
</dbReference>
<keyword evidence="6" id="KW-0812">Transmembrane</keyword>
<dbReference type="InterPro" id="IPR011110">
    <property type="entry name" value="Reg_prop"/>
</dbReference>
<keyword evidence="5" id="KW-0175">Coiled coil</keyword>
<evidence type="ECO:0000313" key="8">
    <source>
        <dbReference type="EMBL" id="MCB4797947.1"/>
    </source>
</evidence>
<dbReference type="SUPFAM" id="SSF63829">
    <property type="entry name" value="Calcium-dependent phosphotriesterase"/>
    <property type="match status" value="1"/>
</dbReference>
<keyword evidence="9" id="KW-1185">Reference proteome</keyword>
<dbReference type="EMBL" id="JAJAPW010000001">
    <property type="protein sequence ID" value="MCB4797947.1"/>
    <property type="molecule type" value="Genomic_DNA"/>
</dbReference>
<evidence type="ECO:0000256" key="4">
    <source>
        <dbReference type="ARBA" id="ARBA00023163"/>
    </source>
</evidence>
<organism evidence="8 9">
    <name type="scientific">Neotamlana laminarinivorans</name>
    <dbReference type="NCBI Taxonomy" id="2883124"/>
    <lineage>
        <taxon>Bacteria</taxon>
        <taxon>Pseudomonadati</taxon>
        <taxon>Bacteroidota</taxon>
        <taxon>Flavobacteriia</taxon>
        <taxon>Flavobacteriales</taxon>
        <taxon>Flavobacteriaceae</taxon>
        <taxon>Neotamlana</taxon>
    </lineage>
</organism>
<dbReference type="GO" id="GO:0043565">
    <property type="term" value="F:sequence-specific DNA binding"/>
    <property type="evidence" value="ECO:0007669"/>
    <property type="project" value="InterPro"/>
</dbReference>
<reference evidence="8" key="1">
    <citation type="submission" date="2021-10" db="EMBL/GenBank/DDBJ databases">
        <title>Tamlana sargassums sp. nov., and Tamlana laminarinivorans sp. nov., two new bacteria isolated from the brown alga.</title>
        <authorList>
            <person name="Li J."/>
        </authorList>
    </citation>
    <scope>NUCLEOTIDE SEQUENCE</scope>
    <source>
        <strain evidence="8">PT2-4</strain>
    </source>
</reference>
<dbReference type="GO" id="GO:0000155">
    <property type="term" value="F:phosphorelay sensor kinase activity"/>
    <property type="evidence" value="ECO:0007669"/>
    <property type="project" value="TreeGrafter"/>
</dbReference>
<name>A0A9X1I0C2_9FLAO</name>
<dbReference type="PANTHER" id="PTHR43547:SF2">
    <property type="entry name" value="HYBRID SIGNAL TRANSDUCTION HISTIDINE KINASE C"/>
    <property type="match status" value="1"/>
</dbReference>
<dbReference type="PRINTS" id="PR00032">
    <property type="entry name" value="HTHARAC"/>
</dbReference>
<dbReference type="Gene3D" id="2.60.40.10">
    <property type="entry name" value="Immunoglobulins"/>
    <property type="match status" value="1"/>
</dbReference>
<dbReference type="SMART" id="SM00342">
    <property type="entry name" value="HTH_ARAC"/>
    <property type="match status" value="1"/>
</dbReference>
<evidence type="ECO:0000259" key="7">
    <source>
        <dbReference type="PROSITE" id="PS01124"/>
    </source>
</evidence>
<dbReference type="InterPro" id="IPR013783">
    <property type="entry name" value="Ig-like_fold"/>
</dbReference>
<dbReference type="Gene3D" id="1.10.10.60">
    <property type="entry name" value="Homeodomain-like"/>
    <property type="match status" value="1"/>
</dbReference>
<feature type="domain" description="HTH araC/xylS-type" evidence="7">
    <location>
        <begin position="1134"/>
        <end position="1233"/>
    </location>
</feature>
<keyword evidence="6" id="KW-1133">Transmembrane helix</keyword>
<dbReference type="PROSITE" id="PS01124">
    <property type="entry name" value="HTH_ARAC_FAMILY_2"/>
    <property type="match status" value="1"/>
</dbReference>
<dbReference type="Proteomes" id="UP001139199">
    <property type="component" value="Unassembled WGS sequence"/>
</dbReference>
<dbReference type="InterPro" id="IPR018062">
    <property type="entry name" value="HTH_AraC-typ_CS"/>
</dbReference>
<dbReference type="Pfam" id="PF07494">
    <property type="entry name" value="Reg_prop"/>
    <property type="match status" value="2"/>
</dbReference>
<evidence type="ECO:0000256" key="2">
    <source>
        <dbReference type="ARBA" id="ARBA00023015"/>
    </source>
</evidence>
<keyword evidence="1" id="KW-0597">Phosphoprotein</keyword>